<reference evidence="3" key="1">
    <citation type="submission" date="2025-08" db="UniProtKB">
        <authorList>
            <consortium name="RefSeq"/>
        </authorList>
    </citation>
    <scope>IDENTIFICATION</scope>
    <source>
        <tissue evidence="3">Spleen</tissue>
    </source>
</reference>
<feature type="compositionally biased region" description="Polar residues" evidence="1">
    <location>
        <begin position="149"/>
        <end position="159"/>
    </location>
</feature>
<accession>A0A9B0TK06</accession>
<evidence type="ECO:0000256" key="1">
    <source>
        <dbReference type="SAM" id="MobiDB-lite"/>
    </source>
</evidence>
<dbReference type="CTD" id="497189"/>
<dbReference type="AlphaFoldDB" id="A0A9B0TK06"/>
<dbReference type="Proteomes" id="UP000504623">
    <property type="component" value="Unplaced"/>
</dbReference>
<evidence type="ECO:0000313" key="3">
    <source>
        <dbReference type="RefSeq" id="XP_006866273.1"/>
    </source>
</evidence>
<dbReference type="RefSeq" id="XP_006866273.1">
    <property type="nucleotide sequence ID" value="XM_006866211.1"/>
</dbReference>
<name>A0A9B0TK06_CHRAS</name>
<dbReference type="GeneID" id="102822203"/>
<proteinExistence type="predicted"/>
<feature type="region of interest" description="Disordered" evidence="1">
    <location>
        <begin position="1"/>
        <end position="57"/>
    </location>
</feature>
<feature type="region of interest" description="Disordered" evidence="1">
    <location>
        <begin position="136"/>
        <end position="160"/>
    </location>
</feature>
<dbReference type="PANTHER" id="PTHR31266">
    <property type="entry name" value="TRAF-INTERACTING PROTEIN WITH FHA DOMAIN-CONTAINING PROTEIN A FAMILY MEMBER"/>
    <property type="match status" value="1"/>
</dbReference>
<evidence type="ECO:0000313" key="2">
    <source>
        <dbReference type="Proteomes" id="UP000504623"/>
    </source>
</evidence>
<organism evidence="2 3">
    <name type="scientific">Chrysochloris asiatica</name>
    <name type="common">Cape golden mole</name>
    <dbReference type="NCBI Taxonomy" id="185453"/>
    <lineage>
        <taxon>Eukaryota</taxon>
        <taxon>Metazoa</taxon>
        <taxon>Chordata</taxon>
        <taxon>Craniata</taxon>
        <taxon>Vertebrata</taxon>
        <taxon>Euteleostomi</taxon>
        <taxon>Mammalia</taxon>
        <taxon>Eutheria</taxon>
        <taxon>Afrotheria</taxon>
        <taxon>Chrysochloridae</taxon>
        <taxon>Chrysochlorinae</taxon>
        <taxon>Chrysochloris</taxon>
    </lineage>
</organism>
<keyword evidence="2" id="KW-1185">Reference proteome</keyword>
<dbReference type="OrthoDB" id="9835751at2759"/>
<dbReference type="PANTHER" id="PTHR31266:SF3">
    <property type="entry name" value="TRAF-INTERACTING PROTEIN WITH FHA DOMAIN-CONTAINING PROTEIN B"/>
    <property type="match status" value="1"/>
</dbReference>
<gene>
    <name evidence="3" type="primary">TIFAB</name>
</gene>
<dbReference type="InterPro" id="IPR033621">
    <property type="entry name" value="TIFA"/>
</dbReference>
<sequence>MNLSSKRQSEGLVSASPGTAGIQETHGDLSRGSDLSAPDRSVEQRPSRHHLSPQPYQEKGSTLLSFCLKALSSKGCVWVNRLMLRYLEQVLLSATNKVAFSGIQMMIHMEEGISLKVFAASTSVLIYRLGAEDTDEYESIPQQQPPPGSSRNKTGAQTKSRVRYNWHARRYRWQGMR</sequence>
<dbReference type="GO" id="GO:0043123">
    <property type="term" value="P:positive regulation of canonical NF-kappaB signal transduction"/>
    <property type="evidence" value="ECO:0007669"/>
    <property type="project" value="InterPro"/>
</dbReference>
<protein>
    <submittedName>
        <fullName evidence="3">TRAF-interacting protein with FHA domain-containing protein B</fullName>
    </submittedName>
</protein>